<gene>
    <name evidence="2" type="ORF">A2946_02085</name>
</gene>
<dbReference type="AlphaFoldDB" id="A0A1G2CMG4"/>
<protein>
    <recommendedName>
        <fullName evidence="1">Methyltransferase FkbM domain-containing protein</fullName>
    </recommendedName>
</protein>
<evidence type="ECO:0000313" key="3">
    <source>
        <dbReference type="Proteomes" id="UP000178348"/>
    </source>
</evidence>
<dbReference type="Proteomes" id="UP000178348">
    <property type="component" value="Unassembled WGS sequence"/>
</dbReference>
<name>A0A1G2CMG4_9BACT</name>
<dbReference type="InterPro" id="IPR006342">
    <property type="entry name" value="FkbM_mtfrase"/>
</dbReference>
<dbReference type="PANTHER" id="PTHR34203:SF15">
    <property type="entry name" value="SLL1173 PROTEIN"/>
    <property type="match status" value="1"/>
</dbReference>
<feature type="domain" description="Methyltransferase FkbM" evidence="1">
    <location>
        <begin position="47"/>
        <end position="199"/>
    </location>
</feature>
<dbReference type="InterPro" id="IPR029063">
    <property type="entry name" value="SAM-dependent_MTases_sf"/>
</dbReference>
<dbReference type="EMBL" id="MHLB01000034">
    <property type="protein sequence ID" value="OGZ01638.1"/>
    <property type="molecule type" value="Genomic_DNA"/>
</dbReference>
<proteinExistence type="predicted"/>
<accession>A0A1G2CMG4</accession>
<dbReference type="NCBIfam" id="TIGR01444">
    <property type="entry name" value="fkbM_fam"/>
    <property type="match status" value="1"/>
</dbReference>
<evidence type="ECO:0000313" key="2">
    <source>
        <dbReference type="EMBL" id="OGZ01638.1"/>
    </source>
</evidence>
<dbReference type="PANTHER" id="PTHR34203">
    <property type="entry name" value="METHYLTRANSFERASE, FKBM FAMILY PROTEIN"/>
    <property type="match status" value="1"/>
</dbReference>
<dbReference type="SUPFAM" id="SSF53335">
    <property type="entry name" value="S-adenosyl-L-methionine-dependent methyltransferases"/>
    <property type="match status" value="1"/>
</dbReference>
<evidence type="ECO:0000259" key="1">
    <source>
        <dbReference type="Pfam" id="PF05050"/>
    </source>
</evidence>
<dbReference type="Pfam" id="PF05050">
    <property type="entry name" value="Methyltransf_21"/>
    <property type="match status" value="1"/>
</dbReference>
<sequence>MTVKLMNGLEFKIHTGNSDINTLTEVFVADGYKEFFSLITPNSIAVDIGANYGAVSVAMARNGARVFAFKPNHYIAPLIGENASLNNVNISLYDIGIAGKSGFYPMNFEQGSWGGASIVFDALTAKKHEVFNIKCIALDEVFAHCKVPKIDFLKMDVEGVEYEILKSSDLRDIGTIFVEYHEPRVSKKEITALLQRKGFAVKDFENMSSLLARK</sequence>
<dbReference type="InterPro" id="IPR052514">
    <property type="entry name" value="SAM-dependent_MTase"/>
</dbReference>
<organism evidence="2 3">
    <name type="scientific">Candidatus Liptonbacteria bacterium RIFCSPLOWO2_01_FULL_53_13</name>
    <dbReference type="NCBI Taxonomy" id="1798651"/>
    <lineage>
        <taxon>Bacteria</taxon>
        <taxon>Candidatus Liptoniibacteriota</taxon>
    </lineage>
</organism>
<reference evidence="2 3" key="1">
    <citation type="journal article" date="2016" name="Nat. Commun.">
        <title>Thousands of microbial genomes shed light on interconnected biogeochemical processes in an aquifer system.</title>
        <authorList>
            <person name="Anantharaman K."/>
            <person name="Brown C.T."/>
            <person name="Hug L.A."/>
            <person name="Sharon I."/>
            <person name="Castelle C.J."/>
            <person name="Probst A.J."/>
            <person name="Thomas B.C."/>
            <person name="Singh A."/>
            <person name="Wilkins M.J."/>
            <person name="Karaoz U."/>
            <person name="Brodie E.L."/>
            <person name="Williams K.H."/>
            <person name="Hubbard S.S."/>
            <person name="Banfield J.F."/>
        </authorList>
    </citation>
    <scope>NUCLEOTIDE SEQUENCE [LARGE SCALE GENOMIC DNA]</scope>
</reference>
<dbReference type="Gene3D" id="3.40.50.150">
    <property type="entry name" value="Vaccinia Virus protein VP39"/>
    <property type="match status" value="1"/>
</dbReference>
<comment type="caution">
    <text evidence="2">The sequence shown here is derived from an EMBL/GenBank/DDBJ whole genome shotgun (WGS) entry which is preliminary data.</text>
</comment>